<dbReference type="Proteomes" id="UP000178104">
    <property type="component" value="Unassembled WGS sequence"/>
</dbReference>
<comment type="caution">
    <text evidence="2">The sequence shown here is derived from an EMBL/GenBank/DDBJ whole genome shotgun (WGS) entry which is preliminary data.</text>
</comment>
<dbReference type="EMBL" id="MFVE01000002">
    <property type="protein sequence ID" value="OGI95724.1"/>
    <property type="molecule type" value="Genomic_DNA"/>
</dbReference>
<keyword evidence="1" id="KW-1133">Transmembrane helix</keyword>
<keyword evidence="1" id="KW-0812">Transmembrane</keyword>
<evidence type="ECO:0000313" key="3">
    <source>
        <dbReference type="Proteomes" id="UP000178104"/>
    </source>
</evidence>
<gene>
    <name evidence="2" type="ORF">A2917_00170</name>
</gene>
<organism evidence="2 3">
    <name type="scientific">Candidatus Nomurabacteria bacterium RIFCSPLOWO2_01_FULL_42_17</name>
    <dbReference type="NCBI Taxonomy" id="1801780"/>
    <lineage>
        <taxon>Bacteria</taxon>
        <taxon>Candidatus Nomuraibacteriota</taxon>
    </lineage>
</organism>
<feature type="transmembrane region" description="Helical" evidence="1">
    <location>
        <begin position="6"/>
        <end position="23"/>
    </location>
</feature>
<evidence type="ECO:0000256" key="1">
    <source>
        <dbReference type="SAM" id="Phobius"/>
    </source>
</evidence>
<keyword evidence="1" id="KW-0472">Membrane</keyword>
<protein>
    <submittedName>
        <fullName evidence="2">Uncharacterized protein</fullName>
    </submittedName>
</protein>
<dbReference type="STRING" id="1801780.A2917_00170"/>
<accession>A0A1F6XNL6</accession>
<reference evidence="2 3" key="1">
    <citation type="journal article" date="2016" name="Nat. Commun.">
        <title>Thousands of microbial genomes shed light on interconnected biogeochemical processes in an aquifer system.</title>
        <authorList>
            <person name="Anantharaman K."/>
            <person name="Brown C.T."/>
            <person name="Hug L.A."/>
            <person name="Sharon I."/>
            <person name="Castelle C.J."/>
            <person name="Probst A.J."/>
            <person name="Thomas B.C."/>
            <person name="Singh A."/>
            <person name="Wilkins M.J."/>
            <person name="Karaoz U."/>
            <person name="Brodie E.L."/>
            <person name="Williams K.H."/>
            <person name="Hubbard S.S."/>
            <person name="Banfield J.F."/>
        </authorList>
    </citation>
    <scope>NUCLEOTIDE SEQUENCE [LARGE SCALE GENOMIC DNA]</scope>
</reference>
<dbReference type="AlphaFoldDB" id="A0A1F6XNL6"/>
<feature type="transmembrane region" description="Helical" evidence="1">
    <location>
        <begin position="58"/>
        <end position="80"/>
    </location>
</feature>
<name>A0A1F6XNL6_9BACT</name>
<proteinExistence type="predicted"/>
<sequence length="90" mass="9980">MKTKYWLWIGLMCGIISVPIYLFKGTDGNLADAINYFYLPTTMYVLSGPGMILGTMPILGQIIVVILNGFAYGALIGWIYGKIKNRNKGI</sequence>
<evidence type="ECO:0000313" key="2">
    <source>
        <dbReference type="EMBL" id="OGI95724.1"/>
    </source>
</evidence>